<dbReference type="InterPro" id="IPR003439">
    <property type="entry name" value="ABC_transporter-like_ATP-bd"/>
</dbReference>
<dbReference type="PANTHER" id="PTHR42734">
    <property type="entry name" value="METAL TRANSPORT SYSTEM ATP-BINDING PROTEIN TM_0124-RELATED"/>
    <property type="match status" value="1"/>
</dbReference>
<dbReference type="PROSITE" id="PS50893">
    <property type="entry name" value="ABC_TRANSPORTER_2"/>
    <property type="match status" value="1"/>
</dbReference>
<evidence type="ECO:0000313" key="7">
    <source>
        <dbReference type="Proteomes" id="UP000830236"/>
    </source>
</evidence>
<keyword evidence="3" id="KW-0547">Nucleotide-binding</keyword>
<evidence type="ECO:0000256" key="1">
    <source>
        <dbReference type="ARBA" id="ARBA00005417"/>
    </source>
</evidence>
<proteinExistence type="inferred from homology"/>
<dbReference type="InterPro" id="IPR050153">
    <property type="entry name" value="Metal_Ion_Import_ABC"/>
</dbReference>
<comment type="similarity">
    <text evidence="1">Belongs to the ABC transporter superfamily.</text>
</comment>
<dbReference type="Proteomes" id="UP000830236">
    <property type="component" value="Chromosome"/>
</dbReference>
<dbReference type="InterPro" id="IPR022508">
    <property type="entry name" value="ABC_trspt_anch-rpt_ATP-bd"/>
</dbReference>
<dbReference type="GO" id="GO:0005524">
    <property type="term" value="F:ATP binding"/>
    <property type="evidence" value="ECO:0007669"/>
    <property type="project" value="UniProtKB-KW"/>
</dbReference>
<dbReference type="CDD" id="cd03235">
    <property type="entry name" value="ABC_Metallic_Cations"/>
    <property type="match status" value="1"/>
</dbReference>
<dbReference type="InterPro" id="IPR017871">
    <property type="entry name" value="ABC_transporter-like_CS"/>
</dbReference>
<dbReference type="KEGG" id="agh:M3I41_00845"/>
<dbReference type="SUPFAM" id="SSF52540">
    <property type="entry name" value="P-loop containing nucleoside triphosphate hydrolases"/>
    <property type="match status" value="1"/>
</dbReference>
<dbReference type="Pfam" id="PF00005">
    <property type="entry name" value="ABC_tran"/>
    <property type="match status" value="1"/>
</dbReference>
<reference evidence="6" key="1">
    <citation type="submission" date="2022-05" db="EMBL/GenBank/DDBJ databases">
        <title>Using nanopore sequencing to obtain complete genomes from saliva samples.</title>
        <authorList>
            <person name="Baker J.L."/>
        </authorList>
    </citation>
    <scope>NUCLEOTIDE SEQUENCE</scope>
    <source>
        <strain evidence="6">JCVI-JB-Ag32</strain>
    </source>
</reference>
<keyword evidence="4 6" id="KW-0067">ATP-binding</keyword>
<dbReference type="EMBL" id="CP097095">
    <property type="protein sequence ID" value="UQF79862.1"/>
    <property type="molecule type" value="Genomic_DNA"/>
</dbReference>
<evidence type="ECO:0000313" key="6">
    <source>
        <dbReference type="EMBL" id="UQF79862.1"/>
    </source>
</evidence>
<accession>A0A9E7D571</accession>
<protein>
    <submittedName>
        <fullName evidence="6">Anchored repeat-type ABC transporter ATP-binding subunit</fullName>
    </submittedName>
</protein>
<dbReference type="PROSITE" id="PS00211">
    <property type="entry name" value="ABC_TRANSPORTER_1"/>
    <property type="match status" value="1"/>
</dbReference>
<dbReference type="PANTHER" id="PTHR42734:SF5">
    <property type="entry name" value="IRON TRANSPORT SYSTEM ATP-BINDING PROTEIN HI_0361-RELATED"/>
    <property type="match status" value="1"/>
</dbReference>
<evidence type="ECO:0000259" key="5">
    <source>
        <dbReference type="PROSITE" id="PS50893"/>
    </source>
</evidence>
<feature type="domain" description="ABC transporter" evidence="5">
    <location>
        <begin position="2"/>
        <end position="231"/>
    </location>
</feature>
<keyword evidence="2" id="KW-0813">Transport</keyword>
<sequence length="242" mass="26773">MLEVNQLSVQLGGRSVLQEVNLKLDQGQFMGLIGPNGAGKTTLLRAILGLVPSTGTITWQGQRIDRRAIGYVPQRHAFAWDFPINVRQVVLSGLTGRLGWLRRPRLEHLEAADCALEQVSMSDLRSRPVEQLSGGQRQRVLVARALALKPQLLLLDEPFTGLDMPTQELLTDLFKELSQAGVAVLMSTHDLVAAQAQCEYLCLLNRTDLACAPPSQLKDKDLWMRTFQVRADNPLLQALGMS</sequence>
<name>A0A9E7D571_9ACTO</name>
<evidence type="ECO:0000256" key="3">
    <source>
        <dbReference type="ARBA" id="ARBA00022741"/>
    </source>
</evidence>
<dbReference type="NCBIfam" id="TIGR03771">
    <property type="entry name" value="anch_rpt_ABC"/>
    <property type="match status" value="1"/>
</dbReference>
<gene>
    <name evidence="6" type="ORF">M3I41_00845</name>
</gene>
<dbReference type="InterPro" id="IPR027417">
    <property type="entry name" value="P-loop_NTPase"/>
</dbReference>
<dbReference type="AlphaFoldDB" id="A0A9E7D571"/>
<dbReference type="SMART" id="SM00382">
    <property type="entry name" value="AAA"/>
    <property type="match status" value="1"/>
</dbReference>
<organism evidence="6 7">
    <name type="scientific">Actinomyces graevenitzii</name>
    <dbReference type="NCBI Taxonomy" id="55565"/>
    <lineage>
        <taxon>Bacteria</taxon>
        <taxon>Bacillati</taxon>
        <taxon>Actinomycetota</taxon>
        <taxon>Actinomycetes</taxon>
        <taxon>Actinomycetales</taxon>
        <taxon>Actinomycetaceae</taxon>
        <taxon>Actinomyces</taxon>
    </lineage>
</organism>
<evidence type="ECO:0000256" key="2">
    <source>
        <dbReference type="ARBA" id="ARBA00022448"/>
    </source>
</evidence>
<dbReference type="InterPro" id="IPR003593">
    <property type="entry name" value="AAA+_ATPase"/>
</dbReference>
<dbReference type="Gene3D" id="3.40.50.300">
    <property type="entry name" value="P-loop containing nucleotide triphosphate hydrolases"/>
    <property type="match status" value="1"/>
</dbReference>
<evidence type="ECO:0000256" key="4">
    <source>
        <dbReference type="ARBA" id="ARBA00022840"/>
    </source>
</evidence>
<dbReference type="GO" id="GO:0016887">
    <property type="term" value="F:ATP hydrolysis activity"/>
    <property type="evidence" value="ECO:0007669"/>
    <property type="project" value="InterPro"/>
</dbReference>